<dbReference type="STRING" id="1610493.RPIT_06950"/>
<proteinExistence type="predicted"/>
<organism evidence="1 2">
    <name type="scientific">Tessaracoccus flavus</name>
    <dbReference type="NCBI Taxonomy" id="1610493"/>
    <lineage>
        <taxon>Bacteria</taxon>
        <taxon>Bacillati</taxon>
        <taxon>Actinomycetota</taxon>
        <taxon>Actinomycetes</taxon>
        <taxon>Propionibacteriales</taxon>
        <taxon>Propionibacteriaceae</taxon>
        <taxon>Tessaracoccus</taxon>
    </lineage>
</organism>
<evidence type="ECO:0000313" key="1">
    <source>
        <dbReference type="EMBL" id="AQP44583.1"/>
    </source>
</evidence>
<dbReference type="InterPro" id="IPR012332">
    <property type="entry name" value="Autotransporter_pectin_lyase_C"/>
</dbReference>
<reference evidence="1 2" key="1">
    <citation type="journal article" date="2016" name="Int. J. Syst. Evol. Microbiol.">
        <title>Tessaracoccus flavus sp. nov., isolated from the drainage system of a lindane-producing factory.</title>
        <authorList>
            <person name="Kumari R."/>
            <person name="Singh P."/>
            <person name="Schumann P."/>
            <person name="Lal R."/>
        </authorList>
    </citation>
    <scope>NUCLEOTIDE SEQUENCE [LARGE SCALE GENOMIC DNA]</scope>
    <source>
        <strain evidence="1 2">RP1T</strain>
    </source>
</reference>
<gene>
    <name evidence="1" type="ORF">RPIT_06950</name>
</gene>
<name>A0A1Q2CEP9_9ACTN</name>
<evidence type="ECO:0000313" key="2">
    <source>
        <dbReference type="Proteomes" id="UP000188324"/>
    </source>
</evidence>
<dbReference type="AlphaFoldDB" id="A0A1Q2CEP9"/>
<dbReference type="Gene3D" id="2.160.20.20">
    <property type="match status" value="1"/>
</dbReference>
<dbReference type="Proteomes" id="UP000188324">
    <property type="component" value="Chromosome"/>
</dbReference>
<sequence>MKRILTAAACAALAVSGLALGAPTAAADVTCRGTLTGYVGDTVEVPSGATCTLNNATVDGDVKVYRDASVTITGGRIEGNVQAESARSVVVSGTRVDGDIQPKYTTSTVNVTGTTVGGNIQVEEGRATVTLANNSVTGDVQLFKNPAGAKSVTANQIGGNLQCKENVPAPTGSGNTVRGSAEDQCRGLTGSGGGGGVDIYGTPGTHYVNGRVWNTTCEPYSQTERCRTNIQATVVEYRDGRFVKTNGWAFNNLTYLASPRALWSDNPLGAYGRVGGTARWTGSDGRAWRTECDTALTGQGGCRSFAAARVVEQTRTGYRFVTKEIFNNMVRFS</sequence>
<dbReference type="RefSeq" id="WP_176789347.1">
    <property type="nucleotide sequence ID" value="NZ_CP019605.1"/>
</dbReference>
<accession>A0A1Q2CEP9</accession>
<keyword evidence="2" id="KW-1185">Reference proteome</keyword>
<dbReference type="KEGG" id="tfl:RPIT_06950"/>
<dbReference type="EMBL" id="CP019605">
    <property type="protein sequence ID" value="AQP44583.1"/>
    <property type="molecule type" value="Genomic_DNA"/>
</dbReference>
<protein>
    <submittedName>
        <fullName evidence="1">Uncharacterized protein</fullName>
    </submittedName>
</protein>